<keyword evidence="1" id="KW-0812">Transmembrane</keyword>
<evidence type="ECO:0000313" key="2">
    <source>
        <dbReference type="EMBL" id="MBT1707674.1"/>
    </source>
</evidence>
<sequence length="112" mass="12254">MEETTLGDLLLRALPALFGILFQVAMLALPLYCIIKRPTAPAYVMLVGEAVGIPGAFFSAWFSVWGINANLPMEEIARYFGVMGVISNIGALMFACGFLLFLHDALRKRVSI</sequence>
<keyword evidence="1" id="KW-1133">Transmembrane helix</keyword>
<feature type="transmembrane region" description="Helical" evidence="1">
    <location>
        <begin position="79"/>
        <end position="102"/>
    </location>
</feature>
<proteinExistence type="predicted"/>
<evidence type="ECO:0000256" key="1">
    <source>
        <dbReference type="SAM" id="Phobius"/>
    </source>
</evidence>
<dbReference type="AlphaFoldDB" id="A0AAP2DXP8"/>
<feature type="transmembrane region" description="Helical" evidence="1">
    <location>
        <begin position="12"/>
        <end position="35"/>
    </location>
</feature>
<feature type="transmembrane region" description="Helical" evidence="1">
    <location>
        <begin position="42"/>
        <end position="67"/>
    </location>
</feature>
<name>A0AAP2DXP8_9BACT</name>
<dbReference type="Proteomes" id="UP001319080">
    <property type="component" value="Unassembled WGS sequence"/>
</dbReference>
<dbReference type="RefSeq" id="WP_254083266.1">
    <property type="nucleotide sequence ID" value="NZ_JAHESE010000003.1"/>
</dbReference>
<reference evidence="2 3" key="1">
    <citation type="submission" date="2021-05" db="EMBL/GenBank/DDBJ databases">
        <title>A Polyphasic approach of four new species of the genus Ohtaekwangia: Ohtaekwangia histidinii sp. nov., Ohtaekwangia cretensis sp. nov., Ohtaekwangia indiensis sp. nov., Ohtaekwangia reichenbachii sp. nov. from diverse environment.</title>
        <authorList>
            <person name="Octaviana S."/>
        </authorList>
    </citation>
    <scope>NUCLEOTIDE SEQUENCE [LARGE SCALE GENOMIC DNA]</scope>
    <source>
        <strain evidence="2 3">PWU5</strain>
    </source>
</reference>
<gene>
    <name evidence="2" type="ORF">KK062_05550</name>
</gene>
<keyword evidence="3" id="KW-1185">Reference proteome</keyword>
<protein>
    <submittedName>
        <fullName evidence="2">Uncharacterized protein</fullName>
    </submittedName>
</protein>
<comment type="caution">
    <text evidence="2">The sequence shown here is derived from an EMBL/GenBank/DDBJ whole genome shotgun (WGS) entry which is preliminary data.</text>
</comment>
<evidence type="ECO:0000313" key="3">
    <source>
        <dbReference type="Proteomes" id="UP001319080"/>
    </source>
</evidence>
<organism evidence="2 3">
    <name type="scientific">Dawidia cretensis</name>
    <dbReference type="NCBI Taxonomy" id="2782350"/>
    <lineage>
        <taxon>Bacteria</taxon>
        <taxon>Pseudomonadati</taxon>
        <taxon>Bacteroidota</taxon>
        <taxon>Cytophagia</taxon>
        <taxon>Cytophagales</taxon>
        <taxon>Chryseotaleaceae</taxon>
        <taxon>Dawidia</taxon>
    </lineage>
</organism>
<keyword evidence="1" id="KW-0472">Membrane</keyword>
<accession>A0AAP2DXP8</accession>
<dbReference type="EMBL" id="JAHESE010000003">
    <property type="protein sequence ID" value="MBT1707674.1"/>
    <property type="molecule type" value="Genomic_DNA"/>
</dbReference>